<organism evidence="1 2">
    <name type="scientific">Aspergillus brasiliensis (strain CBS 101740 / IMI 381727 / IBT 21946)</name>
    <dbReference type="NCBI Taxonomy" id="767769"/>
    <lineage>
        <taxon>Eukaryota</taxon>
        <taxon>Fungi</taxon>
        <taxon>Dikarya</taxon>
        <taxon>Ascomycota</taxon>
        <taxon>Pezizomycotina</taxon>
        <taxon>Eurotiomycetes</taxon>
        <taxon>Eurotiomycetidae</taxon>
        <taxon>Eurotiales</taxon>
        <taxon>Aspergillaceae</taxon>
        <taxon>Aspergillus</taxon>
        <taxon>Aspergillus subgen. Circumdati</taxon>
    </lineage>
</organism>
<reference evidence="2" key="1">
    <citation type="journal article" date="2017" name="Genome Biol.">
        <title>Comparative genomics reveals high biological diversity and specific adaptations in the industrially and medically important fungal genus Aspergillus.</title>
        <authorList>
            <person name="de Vries R.P."/>
            <person name="Riley R."/>
            <person name="Wiebenga A."/>
            <person name="Aguilar-Osorio G."/>
            <person name="Amillis S."/>
            <person name="Uchima C.A."/>
            <person name="Anderluh G."/>
            <person name="Asadollahi M."/>
            <person name="Askin M."/>
            <person name="Barry K."/>
            <person name="Battaglia E."/>
            <person name="Bayram O."/>
            <person name="Benocci T."/>
            <person name="Braus-Stromeyer S.A."/>
            <person name="Caldana C."/>
            <person name="Canovas D."/>
            <person name="Cerqueira G.C."/>
            <person name="Chen F."/>
            <person name="Chen W."/>
            <person name="Choi C."/>
            <person name="Clum A."/>
            <person name="Dos Santos R.A."/>
            <person name="Damasio A.R."/>
            <person name="Diallinas G."/>
            <person name="Emri T."/>
            <person name="Fekete E."/>
            <person name="Flipphi M."/>
            <person name="Freyberg S."/>
            <person name="Gallo A."/>
            <person name="Gournas C."/>
            <person name="Habgood R."/>
            <person name="Hainaut M."/>
            <person name="Harispe M.L."/>
            <person name="Henrissat B."/>
            <person name="Hilden K.S."/>
            <person name="Hope R."/>
            <person name="Hossain A."/>
            <person name="Karabika E."/>
            <person name="Karaffa L."/>
            <person name="Karanyi Z."/>
            <person name="Krasevec N."/>
            <person name="Kuo A."/>
            <person name="Kusch H."/>
            <person name="LaButti K."/>
            <person name="Lagendijk E.L."/>
            <person name="Lapidus A."/>
            <person name="Levasseur A."/>
            <person name="Lindquist E."/>
            <person name="Lipzen A."/>
            <person name="Logrieco A.F."/>
            <person name="MacCabe A."/>
            <person name="Maekelae M.R."/>
            <person name="Malavazi I."/>
            <person name="Melin P."/>
            <person name="Meyer V."/>
            <person name="Mielnichuk N."/>
            <person name="Miskei M."/>
            <person name="Molnar A.P."/>
            <person name="Mule G."/>
            <person name="Ngan C.Y."/>
            <person name="Orejas M."/>
            <person name="Orosz E."/>
            <person name="Ouedraogo J.P."/>
            <person name="Overkamp K.M."/>
            <person name="Park H.-S."/>
            <person name="Perrone G."/>
            <person name="Piumi F."/>
            <person name="Punt P.J."/>
            <person name="Ram A.F."/>
            <person name="Ramon A."/>
            <person name="Rauscher S."/>
            <person name="Record E."/>
            <person name="Riano-Pachon D.M."/>
            <person name="Robert V."/>
            <person name="Roehrig J."/>
            <person name="Ruller R."/>
            <person name="Salamov A."/>
            <person name="Salih N.S."/>
            <person name="Samson R.A."/>
            <person name="Sandor E."/>
            <person name="Sanguinetti M."/>
            <person name="Schuetze T."/>
            <person name="Sepcic K."/>
            <person name="Shelest E."/>
            <person name="Sherlock G."/>
            <person name="Sophianopoulou V."/>
            <person name="Squina F.M."/>
            <person name="Sun H."/>
            <person name="Susca A."/>
            <person name="Todd R.B."/>
            <person name="Tsang A."/>
            <person name="Unkles S.E."/>
            <person name="van de Wiele N."/>
            <person name="van Rossen-Uffink D."/>
            <person name="Oliveira J.V."/>
            <person name="Vesth T.C."/>
            <person name="Visser J."/>
            <person name="Yu J.-H."/>
            <person name="Zhou M."/>
            <person name="Andersen M.R."/>
            <person name="Archer D.B."/>
            <person name="Baker S.E."/>
            <person name="Benoit I."/>
            <person name="Brakhage A.A."/>
            <person name="Braus G.H."/>
            <person name="Fischer R."/>
            <person name="Frisvad J.C."/>
            <person name="Goldman G.H."/>
            <person name="Houbraken J."/>
            <person name="Oakley B."/>
            <person name="Pocsi I."/>
            <person name="Scazzocchio C."/>
            <person name="Seiboth B."/>
            <person name="vanKuyk P.A."/>
            <person name="Wortman J."/>
            <person name="Dyer P.S."/>
            <person name="Grigoriev I.V."/>
        </authorList>
    </citation>
    <scope>NUCLEOTIDE SEQUENCE [LARGE SCALE GENOMIC DNA]</scope>
    <source>
        <strain evidence="2">CBS 101740 / IMI 381727 / IBT 21946</strain>
    </source>
</reference>
<proteinExistence type="predicted"/>
<dbReference type="VEuPathDB" id="FungiDB:ASPBRDRAFT_434545"/>
<dbReference type="GeneID" id="93577489"/>
<dbReference type="Proteomes" id="UP000184499">
    <property type="component" value="Unassembled WGS sequence"/>
</dbReference>
<gene>
    <name evidence="1" type="ORF">ASPBRDRAFT_434545</name>
</gene>
<name>A0A1L9U2S6_ASPBC</name>
<sequence>MNTSLSQQCQTRPCGRGIVILATDVTLVLRLLHRRCAVSLTTATSPPLPLCLIGYHIRDILCIYDSHLPGCCWFQCSAQPPQHPCCSLLCHVIYVQHILLFISSYSFLQHAHKLWLLSPIYYFLLSPDVSMRPSETYCGRLPAVAFSFSIVTPSLCFGFGAIDFHHWHQSFIIMVTLPYISD</sequence>
<dbReference type="AlphaFoldDB" id="A0A1L9U2S6"/>
<keyword evidence="2" id="KW-1185">Reference proteome</keyword>
<dbReference type="RefSeq" id="XP_067473244.1">
    <property type="nucleotide sequence ID" value="XM_067625001.1"/>
</dbReference>
<protein>
    <submittedName>
        <fullName evidence="1">Uncharacterized protein</fullName>
    </submittedName>
</protein>
<dbReference type="EMBL" id="KV878703">
    <property type="protein sequence ID" value="OJJ65994.1"/>
    <property type="molecule type" value="Genomic_DNA"/>
</dbReference>
<evidence type="ECO:0000313" key="2">
    <source>
        <dbReference type="Proteomes" id="UP000184499"/>
    </source>
</evidence>
<evidence type="ECO:0000313" key="1">
    <source>
        <dbReference type="EMBL" id="OJJ65994.1"/>
    </source>
</evidence>
<accession>A0A1L9U2S6</accession>